<keyword evidence="7" id="KW-0482">Metalloprotease</keyword>
<keyword evidence="11" id="KW-1185">Reference proteome</keyword>
<feature type="disulfide bond" evidence="8">
    <location>
        <begin position="257"/>
        <end position="264"/>
    </location>
</feature>
<dbReference type="InterPro" id="IPR009045">
    <property type="entry name" value="Zn_M74/Hedgehog-like"/>
</dbReference>
<feature type="chain" id="PRO_5002776658" evidence="9">
    <location>
        <begin position="36"/>
        <end position="318"/>
    </location>
</feature>
<keyword evidence="4" id="KW-0574">Periplasm</keyword>
<evidence type="ECO:0000256" key="6">
    <source>
        <dbReference type="ARBA" id="ARBA00022833"/>
    </source>
</evidence>
<dbReference type="HOGENOM" id="CLU_052496_0_2_5"/>
<evidence type="ECO:0000256" key="4">
    <source>
        <dbReference type="ARBA" id="ARBA00022764"/>
    </source>
</evidence>
<dbReference type="GO" id="GO:0004252">
    <property type="term" value="F:serine-type endopeptidase activity"/>
    <property type="evidence" value="ECO:0007669"/>
    <property type="project" value="InterPro"/>
</dbReference>
<evidence type="ECO:0000256" key="1">
    <source>
        <dbReference type="ARBA" id="ARBA00022670"/>
    </source>
</evidence>
<dbReference type="PIRSF" id="PIRSF018455">
    <property type="entry name" value="MepA"/>
    <property type="match status" value="1"/>
</dbReference>
<reference evidence="11" key="1">
    <citation type="submission" date="2008-03" db="EMBL/GenBank/DDBJ databases">
        <title>Complete sequence of chromosome of Beijerinckia indica subsp. indica ATCC 9039.</title>
        <authorList>
            <consortium name="US DOE Joint Genome Institute"/>
            <person name="Copeland A."/>
            <person name="Lucas S."/>
            <person name="Lapidus A."/>
            <person name="Glavina del Rio T."/>
            <person name="Dalin E."/>
            <person name="Tice H."/>
            <person name="Bruce D."/>
            <person name="Goodwin L."/>
            <person name="Pitluck S."/>
            <person name="LaButti K."/>
            <person name="Schmutz J."/>
            <person name="Larimer F."/>
            <person name="Land M."/>
            <person name="Hauser L."/>
            <person name="Kyrpides N."/>
            <person name="Mikhailova N."/>
            <person name="Dunfield P.F."/>
            <person name="Dedysh S.N."/>
            <person name="Liesack W."/>
            <person name="Saw J.H."/>
            <person name="Alam M."/>
            <person name="Chen Y."/>
            <person name="Murrell J.C."/>
            <person name="Richardson P."/>
        </authorList>
    </citation>
    <scope>NUCLEOTIDE SEQUENCE [LARGE SCALE GENOMIC DNA]</scope>
    <source>
        <strain evidence="11">ATCC 9039 / DSM 1715 / NCIMB 8712</strain>
    </source>
</reference>
<dbReference type="AlphaFoldDB" id="B2IE79"/>
<evidence type="ECO:0000313" key="10">
    <source>
        <dbReference type="EMBL" id="ACB94103.1"/>
    </source>
</evidence>
<keyword evidence="8" id="KW-1015">Disulfide bond</keyword>
<sequence length="318" mass="35193">MPAISARNEKLWWPRLFTRPMALTAFMVLANFANAQDRGSIDPKPLAPLEHISASTPAKELFGRERTPTPVAARTIGFYSHGCLSGGQALPVNGPAWQVMRLSRNRNWGHPALLAFLESFARKVPSVSHWAGILVGDMSQPRGGPMITGHASHQIGLDADIWLAPMPNHELTRQERENMSSTNVVRADRLDIDPATWTPDHLAVIRAAAQSSEVQRIFVNAAIKKAICRQATGDRSWLNKVRPYFGHDYHFHVRLACPAGEPACRDQDPVPPGDGCDASLAWWFSDEVLHPPPRPYKPKPPLTLAQLPAECALVLRMQ</sequence>
<keyword evidence="1" id="KW-0645">Protease</keyword>
<evidence type="ECO:0000256" key="5">
    <source>
        <dbReference type="ARBA" id="ARBA00022801"/>
    </source>
</evidence>
<evidence type="ECO:0000256" key="7">
    <source>
        <dbReference type="ARBA" id="ARBA00023049"/>
    </source>
</evidence>
<dbReference type="GO" id="GO:0030288">
    <property type="term" value="C:outer membrane-bounded periplasmic space"/>
    <property type="evidence" value="ECO:0007669"/>
    <property type="project" value="InterPro"/>
</dbReference>
<dbReference type="STRING" id="395963.Bind_0450"/>
<evidence type="ECO:0000256" key="3">
    <source>
        <dbReference type="ARBA" id="ARBA00022729"/>
    </source>
</evidence>
<dbReference type="GO" id="GO:0006508">
    <property type="term" value="P:proteolysis"/>
    <property type="evidence" value="ECO:0007669"/>
    <property type="project" value="UniProtKB-KW"/>
</dbReference>
<dbReference type="SUPFAM" id="SSF55166">
    <property type="entry name" value="Hedgehog/DD-peptidase"/>
    <property type="match status" value="1"/>
</dbReference>
<dbReference type="Pfam" id="PF03411">
    <property type="entry name" value="Peptidase_M74"/>
    <property type="match status" value="1"/>
</dbReference>
<dbReference type="eggNOG" id="COG3770">
    <property type="taxonomic scope" value="Bacteria"/>
</dbReference>
<dbReference type="GO" id="GO:0046872">
    <property type="term" value="F:metal ion binding"/>
    <property type="evidence" value="ECO:0007669"/>
    <property type="project" value="UniProtKB-KW"/>
</dbReference>
<gene>
    <name evidence="10" type="ordered locus">Bind_0450</name>
</gene>
<reference evidence="10 11" key="2">
    <citation type="journal article" date="2010" name="J. Bacteriol.">
        <title>Complete genome sequence of Beijerinckia indica subsp. indica.</title>
        <authorList>
            <person name="Tamas I."/>
            <person name="Dedysh S.N."/>
            <person name="Liesack W."/>
            <person name="Stott M.B."/>
            <person name="Alam M."/>
            <person name="Murrell J.C."/>
            <person name="Dunfield P.F."/>
        </authorList>
    </citation>
    <scope>NUCLEOTIDE SEQUENCE [LARGE SCALE GENOMIC DNA]</scope>
    <source>
        <strain evidence="11">ATCC 9039 / DSM 1715 / NCIMB 8712</strain>
    </source>
</reference>
<keyword evidence="6" id="KW-0862">Zinc</keyword>
<dbReference type="GO" id="GO:0008237">
    <property type="term" value="F:metallopeptidase activity"/>
    <property type="evidence" value="ECO:0007669"/>
    <property type="project" value="UniProtKB-KW"/>
</dbReference>
<keyword evidence="5" id="KW-0378">Hydrolase</keyword>
<organism evidence="10 11">
    <name type="scientific">Beijerinckia indica subsp. indica (strain ATCC 9039 / DSM 1715 / NCIMB 8712)</name>
    <dbReference type="NCBI Taxonomy" id="395963"/>
    <lineage>
        <taxon>Bacteria</taxon>
        <taxon>Pseudomonadati</taxon>
        <taxon>Pseudomonadota</taxon>
        <taxon>Alphaproteobacteria</taxon>
        <taxon>Hyphomicrobiales</taxon>
        <taxon>Beijerinckiaceae</taxon>
        <taxon>Beijerinckia</taxon>
    </lineage>
</organism>
<evidence type="ECO:0000256" key="9">
    <source>
        <dbReference type="SAM" id="SignalP"/>
    </source>
</evidence>
<keyword evidence="3 9" id="KW-0732">Signal</keyword>
<dbReference type="Proteomes" id="UP000001695">
    <property type="component" value="Chromosome"/>
</dbReference>
<name>B2IE79_BEII9</name>
<dbReference type="EMBL" id="CP001016">
    <property type="protein sequence ID" value="ACB94103.1"/>
    <property type="molecule type" value="Genomic_DNA"/>
</dbReference>
<feature type="disulfide bond" evidence="8">
    <location>
        <begin position="83"/>
        <end position="311"/>
    </location>
</feature>
<feature type="signal peptide" evidence="9">
    <location>
        <begin position="1"/>
        <end position="35"/>
    </location>
</feature>
<dbReference type="RefSeq" id="WP_012383461.1">
    <property type="nucleotide sequence ID" value="NC_010581.1"/>
</dbReference>
<dbReference type="Gene3D" id="3.30.1380.10">
    <property type="match status" value="1"/>
</dbReference>
<evidence type="ECO:0000256" key="2">
    <source>
        <dbReference type="ARBA" id="ARBA00022723"/>
    </source>
</evidence>
<feature type="disulfide bond" evidence="8">
    <location>
        <begin position="228"/>
        <end position="276"/>
    </location>
</feature>
<dbReference type="KEGG" id="bid:Bind_0450"/>
<proteinExistence type="predicted"/>
<evidence type="ECO:0000256" key="8">
    <source>
        <dbReference type="PIRSR" id="PIRSR018455-2"/>
    </source>
</evidence>
<protein>
    <submittedName>
        <fullName evidence="10">Peptidase U6 penicillin-insensitive murein endopeptidase</fullName>
    </submittedName>
</protein>
<keyword evidence="2" id="KW-0479">Metal-binding</keyword>
<dbReference type="InterPro" id="IPR005073">
    <property type="entry name" value="Peptidase_M74"/>
</dbReference>
<evidence type="ECO:0000313" key="11">
    <source>
        <dbReference type="Proteomes" id="UP000001695"/>
    </source>
</evidence>
<accession>B2IE79</accession>
<dbReference type="NCBIfam" id="NF006947">
    <property type="entry name" value="PRK09429.1"/>
    <property type="match status" value="1"/>
</dbReference>